<dbReference type="EMBL" id="VYYT01000444">
    <property type="protein sequence ID" value="KAK2735474.1"/>
    <property type="molecule type" value="Genomic_DNA"/>
</dbReference>
<name>A0AAD9Y469_COLKA</name>
<feature type="compositionally biased region" description="Basic and acidic residues" evidence="1">
    <location>
        <begin position="17"/>
        <end position="44"/>
    </location>
</feature>
<feature type="region of interest" description="Disordered" evidence="1">
    <location>
        <begin position="1"/>
        <end position="96"/>
    </location>
</feature>
<feature type="compositionally biased region" description="Basic and acidic residues" evidence="1">
    <location>
        <begin position="82"/>
        <end position="96"/>
    </location>
</feature>
<reference evidence="2" key="1">
    <citation type="submission" date="2023-02" db="EMBL/GenBank/DDBJ databases">
        <title>Colletotrichum kahawae CIFC_Que2 genome sequencing and assembly.</title>
        <authorList>
            <person name="Baroncelli R."/>
        </authorList>
    </citation>
    <scope>NUCLEOTIDE SEQUENCE</scope>
    <source>
        <strain evidence="2">CIFC_Que2</strain>
    </source>
</reference>
<organism evidence="2 3">
    <name type="scientific">Colletotrichum kahawae</name>
    <name type="common">Coffee berry disease fungus</name>
    <dbReference type="NCBI Taxonomy" id="34407"/>
    <lineage>
        <taxon>Eukaryota</taxon>
        <taxon>Fungi</taxon>
        <taxon>Dikarya</taxon>
        <taxon>Ascomycota</taxon>
        <taxon>Pezizomycotina</taxon>
        <taxon>Sordariomycetes</taxon>
        <taxon>Hypocreomycetidae</taxon>
        <taxon>Glomerellales</taxon>
        <taxon>Glomerellaceae</taxon>
        <taxon>Colletotrichum</taxon>
        <taxon>Colletotrichum gloeosporioides species complex</taxon>
    </lineage>
</organism>
<comment type="caution">
    <text evidence="2">The sequence shown here is derived from an EMBL/GenBank/DDBJ whole genome shotgun (WGS) entry which is preliminary data.</text>
</comment>
<protein>
    <submittedName>
        <fullName evidence="2">Uncharacterized protein</fullName>
    </submittedName>
</protein>
<keyword evidence="3" id="KW-1185">Reference proteome</keyword>
<proteinExistence type="predicted"/>
<gene>
    <name evidence="2" type="ORF">CKAH01_01855</name>
</gene>
<accession>A0AAD9Y469</accession>
<dbReference type="AlphaFoldDB" id="A0AAD9Y469"/>
<sequence length="96" mass="10781">MSGQCRLNQPGSLEDGEWMRKSRDEEDESLRGDERKAEVTRLDDQGEDGGGAAVGGSEWLERWAAVPNRGEPVSTEQWTTRPRGENFPRIHLAARD</sequence>
<evidence type="ECO:0000313" key="3">
    <source>
        <dbReference type="Proteomes" id="UP001281614"/>
    </source>
</evidence>
<evidence type="ECO:0000313" key="2">
    <source>
        <dbReference type="EMBL" id="KAK2735474.1"/>
    </source>
</evidence>
<evidence type="ECO:0000256" key="1">
    <source>
        <dbReference type="SAM" id="MobiDB-lite"/>
    </source>
</evidence>
<feature type="compositionally biased region" description="Polar residues" evidence="1">
    <location>
        <begin position="1"/>
        <end position="11"/>
    </location>
</feature>
<dbReference type="Proteomes" id="UP001281614">
    <property type="component" value="Unassembled WGS sequence"/>
</dbReference>